<gene>
    <name evidence="1" type="ORF">Patl1_18784</name>
</gene>
<reference evidence="2" key="1">
    <citation type="journal article" date="2023" name="G3 (Bethesda)">
        <title>Genome assembly and association tests identify interacting loci associated with vigor, precocity, and sex in interspecific pistachio rootstocks.</title>
        <authorList>
            <person name="Palmer W."/>
            <person name="Jacygrad E."/>
            <person name="Sagayaradj S."/>
            <person name="Cavanaugh K."/>
            <person name="Han R."/>
            <person name="Bertier L."/>
            <person name="Beede B."/>
            <person name="Kafkas S."/>
            <person name="Golino D."/>
            <person name="Preece J."/>
            <person name="Michelmore R."/>
        </authorList>
    </citation>
    <scope>NUCLEOTIDE SEQUENCE [LARGE SCALE GENOMIC DNA]</scope>
</reference>
<proteinExistence type="predicted"/>
<dbReference type="EMBL" id="CM047898">
    <property type="protein sequence ID" value="KAJ0105219.1"/>
    <property type="molecule type" value="Genomic_DNA"/>
</dbReference>
<name>A0ACC1BZ89_9ROSI</name>
<comment type="caution">
    <text evidence="1">The sequence shown here is derived from an EMBL/GenBank/DDBJ whole genome shotgun (WGS) entry which is preliminary data.</text>
</comment>
<dbReference type="Proteomes" id="UP001164250">
    <property type="component" value="Chromosome 2"/>
</dbReference>
<keyword evidence="2" id="KW-1185">Reference proteome</keyword>
<evidence type="ECO:0000313" key="2">
    <source>
        <dbReference type="Proteomes" id="UP001164250"/>
    </source>
</evidence>
<protein>
    <submittedName>
        <fullName evidence="1">Uncharacterized protein</fullName>
    </submittedName>
</protein>
<accession>A0ACC1BZ89</accession>
<organism evidence="1 2">
    <name type="scientific">Pistacia atlantica</name>
    <dbReference type="NCBI Taxonomy" id="434234"/>
    <lineage>
        <taxon>Eukaryota</taxon>
        <taxon>Viridiplantae</taxon>
        <taxon>Streptophyta</taxon>
        <taxon>Embryophyta</taxon>
        <taxon>Tracheophyta</taxon>
        <taxon>Spermatophyta</taxon>
        <taxon>Magnoliopsida</taxon>
        <taxon>eudicotyledons</taxon>
        <taxon>Gunneridae</taxon>
        <taxon>Pentapetalae</taxon>
        <taxon>rosids</taxon>
        <taxon>malvids</taxon>
        <taxon>Sapindales</taxon>
        <taxon>Anacardiaceae</taxon>
        <taxon>Pistacia</taxon>
    </lineage>
</organism>
<evidence type="ECO:0000313" key="1">
    <source>
        <dbReference type="EMBL" id="KAJ0105219.1"/>
    </source>
</evidence>
<sequence>MEVIRSRKRNVVDSKDSDCAFRQRGNLPACGEISMAAEGNNQDRSKSPPMRKYREVVGNFNRPSIDKGLAGAQKVAMRDLIGVCDDSSGKNEQSNGGFEWAGWSELGWKWGGSRSNHACNSKKMVDANACANVILGSSGLYGQDRLWAKLAIDCHQKEKVKLTYFEPTVEQDSIITGCPPLSVALKLWSLVGLSYMASTMGKPLALDKITEETCHDKLGHIGFMRILIEVDASPKLSKMIRMRMPSEKFCEENPMAIMVDYQ</sequence>